<keyword evidence="4" id="KW-0547">Nucleotide-binding</keyword>
<evidence type="ECO:0000259" key="11">
    <source>
        <dbReference type="Pfam" id="PF02463"/>
    </source>
</evidence>
<protein>
    <recommendedName>
        <fullName evidence="3 9">DNA repair protein RecN</fullName>
    </recommendedName>
    <alternativeName>
        <fullName evidence="8 9">Recombination protein N</fullName>
    </alternativeName>
</protein>
<accession>A0A4U1BTT4</accession>
<dbReference type="GO" id="GO:0009432">
    <property type="term" value="P:SOS response"/>
    <property type="evidence" value="ECO:0007669"/>
    <property type="project" value="TreeGrafter"/>
</dbReference>
<dbReference type="GO" id="GO:0043590">
    <property type="term" value="C:bacterial nucleoid"/>
    <property type="evidence" value="ECO:0007669"/>
    <property type="project" value="TreeGrafter"/>
</dbReference>
<dbReference type="NCBIfam" id="TIGR00634">
    <property type="entry name" value="recN"/>
    <property type="match status" value="1"/>
</dbReference>
<sequence>MLSRLLIKNYALIDNLDIAFDKDLNVITGETGAGKSIVLGALGLILGQRAEGKYFFNQQKKCIVEGFFNIQSYTLKDFFNTHDLDYDDETVLRREISLEGKSRAFINDTPVTLSILKSLGEKLIDVHSQHATLEINNADFQLLVVDVMAQNQDLLTGYQLQFQVFKKHQRKLKTLQDDLDKAKADQDYFQFLFDELETANIIADEQELLENELNSLTHAEEIKKNLLSSNYLIANSEDAALIKLKEALNQLQSLEKYNPSIATFSERLKSCIIEIKDIADELDDLEQSTSFNELRANEINDRLSLLFALQKKHRVNNNEELLALQNDLSEKLNKILFADDDIQKLEIELEKINAELQLKAQKISSNRSKVIPAIEKHIINTLAQVGMNNAQLKIQHDVSTAHQFDQNGIDQIKFLFNANKGHQLNELNKVASGGELSRLMLSIKSLIAKKTALPTIIFDEIDTGVSGEVAGRVGNIMQQLAQDMQVITITHLPQMASKGNSHYFVHKEIKDDFTFTQIKKLNTEERIVEIAKMLSGENPKESALQNAKELLEN</sequence>
<dbReference type="Proteomes" id="UP000308181">
    <property type="component" value="Unassembled WGS sequence"/>
</dbReference>
<dbReference type="GO" id="GO:0006310">
    <property type="term" value="P:DNA recombination"/>
    <property type="evidence" value="ECO:0007669"/>
    <property type="project" value="InterPro"/>
</dbReference>
<dbReference type="PIRSF" id="PIRSF003128">
    <property type="entry name" value="RecN"/>
    <property type="match status" value="1"/>
</dbReference>
<evidence type="ECO:0000256" key="6">
    <source>
        <dbReference type="ARBA" id="ARBA00022840"/>
    </source>
</evidence>
<dbReference type="AlphaFoldDB" id="A0A4U1BTT4"/>
<dbReference type="EMBL" id="SWBP01000010">
    <property type="protein sequence ID" value="TKB95161.1"/>
    <property type="molecule type" value="Genomic_DNA"/>
</dbReference>
<keyword evidence="5 9" id="KW-0227">DNA damage</keyword>
<keyword evidence="7 9" id="KW-0234">DNA repair</keyword>
<feature type="domain" description="RecF/RecN/SMC N-terminal" evidence="11">
    <location>
        <begin position="2"/>
        <end position="507"/>
    </location>
</feature>
<dbReference type="CDD" id="cd03241">
    <property type="entry name" value="ABC_RecN"/>
    <property type="match status" value="2"/>
</dbReference>
<feature type="coiled-coil region" evidence="10">
    <location>
        <begin position="335"/>
        <end position="362"/>
    </location>
</feature>
<evidence type="ECO:0000256" key="9">
    <source>
        <dbReference type="PIRNR" id="PIRNR003128"/>
    </source>
</evidence>
<dbReference type="Pfam" id="PF02463">
    <property type="entry name" value="SMC_N"/>
    <property type="match status" value="1"/>
</dbReference>
<evidence type="ECO:0000256" key="4">
    <source>
        <dbReference type="ARBA" id="ARBA00022741"/>
    </source>
</evidence>
<dbReference type="SUPFAM" id="SSF52540">
    <property type="entry name" value="P-loop containing nucleoside triphosphate hydrolases"/>
    <property type="match status" value="2"/>
</dbReference>
<dbReference type="GO" id="GO:0006281">
    <property type="term" value="P:DNA repair"/>
    <property type="evidence" value="ECO:0007669"/>
    <property type="project" value="UniProtKB-KW"/>
</dbReference>
<evidence type="ECO:0000256" key="10">
    <source>
        <dbReference type="SAM" id="Coils"/>
    </source>
</evidence>
<comment type="caution">
    <text evidence="12">The sequence shown here is derived from an EMBL/GenBank/DDBJ whole genome shotgun (WGS) entry which is preliminary data.</text>
</comment>
<dbReference type="Gene3D" id="3.40.50.300">
    <property type="entry name" value="P-loop containing nucleotide triphosphate hydrolases"/>
    <property type="match status" value="2"/>
</dbReference>
<evidence type="ECO:0000313" key="12">
    <source>
        <dbReference type="EMBL" id="TKB95161.1"/>
    </source>
</evidence>
<evidence type="ECO:0000256" key="3">
    <source>
        <dbReference type="ARBA" id="ARBA00021315"/>
    </source>
</evidence>
<dbReference type="PANTHER" id="PTHR11059">
    <property type="entry name" value="DNA REPAIR PROTEIN RECN"/>
    <property type="match status" value="1"/>
</dbReference>
<dbReference type="InterPro" id="IPR027417">
    <property type="entry name" value="P-loop_NTPase"/>
</dbReference>
<name>A0A4U1BTT4_9SPHI</name>
<dbReference type="PANTHER" id="PTHR11059:SF0">
    <property type="entry name" value="DNA REPAIR PROTEIN RECN"/>
    <property type="match status" value="1"/>
</dbReference>
<evidence type="ECO:0000256" key="8">
    <source>
        <dbReference type="ARBA" id="ARBA00033408"/>
    </source>
</evidence>
<keyword evidence="10" id="KW-0175">Coiled coil</keyword>
<proteinExistence type="inferred from homology"/>
<dbReference type="InterPro" id="IPR003395">
    <property type="entry name" value="RecF/RecN/SMC_N"/>
</dbReference>
<evidence type="ECO:0000313" key="13">
    <source>
        <dbReference type="Proteomes" id="UP000308181"/>
    </source>
</evidence>
<comment type="function">
    <text evidence="1 9">May be involved in recombinational repair of damaged DNA.</text>
</comment>
<gene>
    <name evidence="12" type="primary">recN</name>
    <name evidence="12" type="ORF">FA046_17045</name>
</gene>
<dbReference type="RefSeq" id="WP_136827750.1">
    <property type="nucleotide sequence ID" value="NZ_SWBP01000010.1"/>
</dbReference>
<evidence type="ECO:0000256" key="2">
    <source>
        <dbReference type="ARBA" id="ARBA00009441"/>
    </source>
</evidence>
<evidence type="ECO:0000256" key="7">
    <source>
        <dbReference type="ARBA" id="ARBA00023204"/>
    </source>
</evidence>
<evidence type="ECO:0000256" key="1">
    <source>
        <dbReference type="ARBA" id="ARBA00003618"/>
    </source>
</evidence>
<dbReference type="InterPro" id="IPR004604">
    <property type="entry name" value="DNA_recomb/repair_RecN"/>
</dbReference>
<comment type="similarity">
    <text evidence="2 9">Belongs to the RecN family.</text>
</comment>
<reference evidence="12 13" key="1">
    <citation type="submission" date="2019-04" db="EMBL/GenBank/DDBJ databases">
        <title>Pedobacter sp. AR-3-17 sp. nov., isolated from Arctic soil.</title>
        <authorList>
            <person name="Dahal R.H."/>
            <person name="Kim D.-U."/>
        </authorList>
    </citation>
    <scope>NUCLEOTIDE SEQUENCE [LARGE SCALE GENOMIC DNA]</scope>
    <source>
        <strain evidence="12 13">AR-3-17</strain>
    </source>
</reference>
<dbReference type="OrthoDB" id="9806954at2"/>
<keyword evidence="13" id="KW-1185">Reference proteome</keyword>
<keyword evidence="6" id="KW-0067">ATP-binding</keyword>
<organism evidence="12 13">
    <name type="scientific">Pedobacter cryophilus</name>
    <dbReference type="NCBI Taxonomy" id="2571271"/>
    <lineage>
        <taxon>Bacteria</taxon>
        <taxon>Pseudomonadati</taxon>
        <taxon>Bacteroidota</taxon>
        <taxon>Sphingobacteriia</taxon>
        <taxon>Sphingobacteriales</taxon>
        <taxon>Sphingobacteriaceae</taxon>
        <taxon>Pedobacter</taxon>
    </lineage>
</organism>
<dbReference type="GO" id="GO:0005524">
    <property type="term" value="F:ATP binding"/>
    <property type="evidence" value="ECO:0007669"/>
    <property type="project" value="UniProtKB-KW"/>
</dbReference>
<evidence type="ECO:0000256" key="5">
    <source>
        <dbReference type="ARBA" id="ARBA00022763"/>
    </source>
</evidence>